<dbReference type="InterPro" id="IPR036188">
    <property type="entry name" value="FAD/NAD-bd_sf"/>
</dbReference>
<evidence type="ECO:0000313" key="2">
    <source>
        <dbReference type="EMBL" id="SDE36495.1"/>
    </source>
</evidence>
<feature type="domain" description="FAD-binding" evidence="1">
    <location>
        <begin position="10"/>
        <end position="330"/>
    </location>
</feature>
<dbReference type="EMBL" id="FNAV01000003">
    <property type="protein sequence ID" value="SDE36495.1"/>
    <property type="molecule type" value="Genomic_DNA"/>
</dbReference>
<dbReference type="OrthoDB" id="9799983at2"/>
<organism evidence="2 3">
    <name type="scientific">Salipiger thiooxidans</name>
    <dbReference type="NCBI Taxonomy" id="282683"/>
    <lineage>
        <taxon>Bacteria</taxon>
        <taxon>Pseudomonadati</taxon>
        <taxon>Pseudomonadota</taxon>
        <taxon>Alphaproteobacteria</taxon>
        <taxon>Rhodobacterales</taxon>
        <taxon>Roseobacteraceae</taxon>
        <taxon>Salipiger</taxon>
    </lineage>
</organism>
<name>A0A1G7CDL6_9RHOB</name>
<proteinExistence type="predicted"/>
<dbReference type="AlphaFoldDB" id="A0A1G7CDL6"/>
<dbReference type="PRINTS" id="PR00420">
    <property type="entry name" value="RNGMNOXGNASE"/>
</dbReference>
<dbReference type="SUPFAM" id="SSF51905">
    <property type="entry name" value="FAD/NAD(P)-binding domain"/>
    <property type="match status" value="1"/>
</dbReference>
<keyword evidence="3" id="KW-1185">Reference proteome</keyword>
<reference evidence="3" key="1">
    <citation type="submission" date="2016-10" db="EMBL/GenBank/DDBJ databases">
        <authorList>
            <person name="Varghese N."/>
            <person name="Submissions S."/>
        </authorList>
    </citation>
    <scope>NUCLEOTIDE SEQUENCE [LARGE SCALE GENOMIC DNA]</scope>
    <source>
        <strain evidence="3">DSM 10146</strain>
    </source>
</reference>
<dbReference type="InterPro" id="IPR002938">
    <property type="entry name" value="FAD-bd"/>
</dbReference>
<dbReference type="STRING" id="282683.SAMN04488105_10340"/>
<evidence type="ECO:0000259" key="1">
    <source>
        <dbReference type="Pfam" id="PF01494"/>
    </source>
</evidence>
<dbReference type="PANTHER" id="PTHR43747">
    <property type="entry name" value="FAD-BINDING PROTEIN"/>
    <property type="match status" value="1"/>
</dbReference>
<dbReference type="RefSeq" id="WP_089955986.1">
    <property type="nucleotide sequence ID" value="NZ_FNAV01000003.1"/>
</dbReference>
<dbReference type="PANTHER" id="PTHR43747:SF1">
    <property type="entry name" value="SLR1998 PROTEIN"/>
    <property type="match status" value="1"/>
</dbReference>
<sequence length="369" mass="39835">MIADTTFESCDVAVLGGGPAGAACAIALARAGVGRVVLCESEEVRPFRLGETIPPDSRALLDRLGVLDAFLADDHMACHGSCSSWGSDGLGYNDFMLRPYGHGWHIDRPRFEELLLENAAQAGAELWLGAQFAGTERIDGGHRLAFRGAPTLEARFVVDATGCSAAFARRQEAQRTGLDTLHCIAARFRKAAPGLSRLTWLEAVPEGWWYASRLPSDRLLVLFASDADVVRDHGFSDPETWLAALRRTRHIRALLEHVSDAHERPRAGAAPSFCLDRVAGDDWAALGDAASACDPVTARGLWKALSGALVLADAVQAALAGDTAPLDAYAGAVRQDFTTYLAMRRDLYGLETRWPDAPFWARRHASVTA</sequence>
<dbReference type="Pfam" id="PF01494">
    <property type="entry name" value="FAD_binding_3"/>
    <property type="match status" value="1"/>
</dbReference>
<accession>A0A1G7CDL6</accession>
<dbReference type="Gene3D" id="3.50.50.60">
    <property type="entry name" value="FAD/NAD(P)-binding domain"/>
    <property type="match status" value="1"/>
</dbReference>
<protein>
    <submittedName>
        <fullName evidence="2">Dehydrogenase (Flavoprotein)</fullName>
    </submittedName>
</protein>
<dbReference type="GO" id="GO:0071949">
    <property type="term" value="F:FAD binding"/>
    <property type="evidence" value="ECO:0007669"/>
    <property type="project" value="InterPro"/>
</dbReference>
<evidence type="ECO:0000313" key="3">
    <source>
        <dbReference type="Proteomes" id="UP000198994"/>
    </source>
</evidence>
<gene>
    <name evidence="2" type="ORF">SAMN04488105_10340</name>
</gene>
<dbReference type="InterPro" id="IPR050816">
    <property type="entry name" value="Flavin-dep_Halogenase_NPB"/>
</dbReference>
<dbReference type="Gene3D" id="3.30.9.100">
    <property type="match status" value="1"/>
</dbReference>
<dbReference type="Proteomes" id="UP000198994">
    <property type="component" value="Unassembled WGS sequence"/>
</dbReference>